<comment type="caution">
    <text evidence="1">The sequence shown here is derived from an EMBL/GenBank/DDBJ whole genome shotgun (WGS) entry which is preliminary data.</text>
</comment>
<protein>
    <submittedName>
        <fullName evidence="1">25834_t:CDS:1</fullName>
    </submittedName>
</protein>
<evidence type="ECO:0000313" key="1">
    <source>
        <dbReference type="EMBL" id="CAG8775379.1"/>
    </source>
</evidence>
<proteinExistence type="predicted"/>
<evidence type="ECO:0000313" key="2">
    <source>
        <dbReference type="Proteomes" id="UP000789901"/>
    </source>
</evidence>
<dbReference type="EMBL" id="CAJVQB010015587">
    <property type="protein sequence ID" value="CAG8775379.1"/>
    <property type="molecule type" value="Genomic_DNA"/>
</dbReference>
<reference evidence="1 2" key="1">
    <citation type="submission" date="2021-06" db="EMBL/GenBank/DDBJ databases">
        <authorList>
            <person name="Kallberg Y."/>
            <person name="Tangrot J."/>
            <person name="Rosling A."/>
        </authorList>
    </citation>
    <scope>NUCLEOTIDE SEQUENCE [LARGE SCALE GENOMIC DNA]</scope>
    <source>
        <strain evidence="1 2">120-4 pot B 10/14</strain>
    </source>
</reference>
<keyword evidence="2" id="KW-1185">Reference proteome</keyword>
<dbReference type="Proteomes" id="UP000789901">
    <property type="component" value="Unassembled WGS sequence"/>
</dbReference>
<name>A0ABN7VI11_GIGMA</name>
<gene>
    <name evidence="1" type="ORF">GMARGA_LOCUS19012</name>
</gene>
<organism evidence="1 2">
    <name type="scientific">Gigaspora margarita</name>
    <dbReference type="NCBI Taxonomy" id="4874"/>
    <lineage>
        <taxon>Eukaryota</taxon>
        <taxon>Fungi</taxon>
        <taxon>Fungi incertae sedis</taxon>
        <taxon>Mucoromycota</taxon>
        <taxon>Glomeromycotina</taxon>
        <taxon>Glomeromycetes</taxon>
        <taxon>Diversisporales</taxon>
        <taxon>Gigasporaceae</taxon>
        <taxon>Gigaspora</taxon>
    </lineage>
</organism>
<feature type="non-terminal residue" evidence="1">
    <location>
        <position position="1"/>
    </location>
</feature>
<sequence>RKPSRDGNDISTFILLQINFTYATSQPMTVARKVGQEAKTNSLHKWRIPMEATDLTDKAIEHNMALDRQAAEILEMEPISHKT</sequence>
<accession>A0ABN7VI11</accession>